<dbReference type="Proteomes" id="UP000265703">
    <property type="component" value="Unassembled WGS sequence"/>
</dbReference>
<comment type="caution">
    <text evidence="1">The sequence shown here is derived from an EMBL/GenBank/DDBJ whole genome shotgun (WGS) entry which is preliminary data.</text>
</comment>
<protein>
    <recommendedName>
        <fullName evidence="3">F-box domain-containing protein</fullName>
    </recommendedName>
</protein>
<dbReference type="SUPFAM" id="SSF52047">
    <property type="entry name" value="RNI-like"/>
    <property type="match status" value="1"/>
</dbReference>
<gene>
    <name evidence="1" type="ORF">C1645_776017</name>
</gene>
<evidence type="ECO:0000313" key="1">
    <source>
        <dbReference type="EMBL" id="RIA88001.1"/>
    </source>
</evidence>
<dbReference type="EMBL" id="QKYT01000283">
    <property type="protein sequence ID" value="RIA88001.1"/>
    <property type="molecule type" value="Genomic_DNA"/>
</dbReference>
<accession>A0A397SYL0</accession>
<sequence>MDNLLTEILQQIFRELLRDSPKDGFSALMVNRKWCKTIIPIIWENPFVISHRFNYYKIIRTLLSTLDNDSRSLLIDNDINLSSSSSGTLLDYPFFIRNIPYDYIFKGIKNYISSEYKDDGFIIKVDNDHDSNSKKIRLMFRQLLTIIINRSEFIKTIRRFHNGPLTKDLDKIEDEINMLPYLPGANKSLQKLYGIHIAGNLDFTKFHLGLSQICKNITLIKINCESIESSNSLASLIRSQKKLVILIVEFSEDHLFVPVLESLENHKEYLEYLSLKNCNFNIINDKALEVLTSCKKLEILGLNHCTGLDNKKFLSLSKSFPLLRKFTFKYKEYYLLEDFLIEIIKTANRNLRKIIMDCVTPKIIEAVLKYATEFTSCELGRNEYSSIEGLNKKFMNLKNCNNEDNIYLKI</sequence>
<dbReference type="OrthoDB" id="2339138at2759"/>
<organism evidence="1 2">
    <name type="scientific">Glomus cerebriforme</name>
    <dbReference type="NCBI Taxonomy" id="658196"/>
    <lineage>
        <taxon>Eukaryota</taxon>
        <taxon>Fungi</taxon>
        <taxon>Fungi incertae sedis</taxon>
        <taxon>Mucoromycota</taxon>
        <taxon>Glomeromycotina</taxon>
        <taxon>Glomeromycetes</taxon>
        <taxon>Glomerales</taxon>
        <taxon>Glomeraceae</taxon>
        <taxon>Glomus</taxon>
    </lineage>
</organism>
<keyword evidence="2" id="KW-1185">Reference proteome</keyword>
<evidence type="ECO:0008006" key="3">
    <source>
        <dbReference type="Google" id="ProtNLM"/>
    </source>
</evidence>
<name>A0A397SYL0_9GLOM</name>
<dbReference type="Gene3D" id="3.80.10.10">
    <property type="entry name" value="Ribonuclease Inhibitor"/>
    <property type="match status" value="1"/>
</dbReference>
<dbReference type="AlphaFoldDB" id="A0A397SYL0"/>
<evidence type="ECO:0000313" key="2">
    <source>
        <dbReference type="Proteomes" id="UP000265703"/>
    </source>
</evidence>
<proteinExistence type="predicted"/>
<dbReference type="InterPro" id="IPR032675">
    <property type="entry name" value="LRR_dom_sf"/>
</dbReference>
<reference evidence="1 2" key="1">
    <citation type="submission" date="2018-06" db="EMBL/GenBank/DDBJ databases">
        <title>Comparative genomics reveals the genomic features of Rhizophagus irregularis, R. cerebriforme, R. diaphanum and Gigaspora rosea, and their symbiotic lifestyle signature.</title>
        <authorList>
            <person name="Morin E."/>
            <person name="San Clemente H."/>
            <person name="Chen E.C.H."/>
            <person name="De La Providencia I."/>
            <person name="Hainaut M."/>
            <person name="Kuo A."/>
            <person name="Kohler A."/>
            <person name="Murat C."/>
            <person name="Tang N."/>
            <person name="Roy S."/>
            <person name="Loubradou J."/>
            <person name="Henrissat B."/>
            <person name="Grigoriev I.V."/>
            <person name="Corradi N."/>
            <person name="Roux C."/>
            <person name="Martin F.M."/>
        </authorList>
    </citation>
    <scope>NUCLEOTIDE SEQUENCE [LARGE SCALE GENOMIC DNA]</scope>
    <source>
        <strain evidence="1 2">DAOM 227022</strain>
    </source>
</reference>